<protein>
    <recommendedName>
        <fullName evidence="7">28S ribosomal protein S30, mitochondrial</fullName>
    </recommendedName>
</protein>
<gene>
    <name evidence="5" type="ORF">SUGI_1515540</name>
</gene>
<dbReference type="Proteomes" id="UP001234787">
    <property type="component" value="Unassembled WGS sequence"/>
</dbReference>
<accession>A0AAD3NTT1</accession>
<evidence type="ECO:0000313" key="6">
    <source>
        <dbReference type="Proteomes" id="UP001234787"/>
    </source>
</evidence>
<evidence type="ECO:0000256" key="2">
    <source>
        <dbReference type="ARBA" id="ARBA00022980"/>
    </source>
</evidence>
<dbReference type="EMBL" id="BSEH01001119">
    <property type="protein sequence ID" value="GLJ59601.1"/>
    <property type="molecule type" value="Genomic_DNA"/>
</dbReference>
<keyword evidence="6" id="KW-1185">Reference proteome</keyword>
<dbReference type="GO" id="GO:0005762">
    <property type="term" value="C:mitochondrial large ribosomal subunit"/>
    <property type="evidence" value="ECO:0007669"/>
    <property type="project" value="TreeGrafter"/>
</dbReference>
<organism evidence="5 6">
    <name type="scientific">Cryptomeria japonica</name>
    <name type="common">Japanese cedar</name>
    <name type="synonym">Cupressus japonica</name>
    <dbReference type="NCBI Taxonomy" id="3369"/>
    <lineage>
        <taxon>Eukaryota</taxon>
        <taxon>Viridiplantae</taxon>
        <taxon>Streptophyta</taxon>
        <taxon>Embryophyta</taxon>
        <taxon>Tracheophyta</taxon>
        <taxon>Spermatophyta</taxon>
        <taxon>Pinopsida</taxon>
        <taxon>Pinidae</taxon>
        <taxon>Conifers II</taxon>
        <taxon>Cupressales</taxon>
        <taxon>Cupressaceae</taxon>
        <taxon>Cryptomeria</taxon>
    </lineage>
</organism>
<evidence type="ECO:0000256" key="1">
    <source>
        <dbReference type="ARBA" id="ARBA00004173"/>
    </source>
</evidence>
<dbReference type="GO" id="GO:0003735">
    <property type="term" value="F:structural constituent of ribosome"/>
    <property type="evidence" value="ECO:0007669"/>
    <property type="project" value="InterPro"/>
</dbReference>
<sequence length="556" mass="65873">MSATSSVGRIPKTAKDLYRGYIPPNLPQNRPPNKIKWWWKVEGRPRVTLYPKKEIEGYSEFAEYPPLNDGSRKGLKNQIRYDWYETIKGKSTVEEKLLEINRHQLHYMAHIPNWLPAYNSLPMAQYLTQTNLISKLPESYRISVDGDPDQDRLDAQLVKQMRQIILDQVAFDKYECPKKRNIGYVAKPIKQTSRNVYISNRFIQNLVSSIKRYLATQVNEQLLDYQCDLSPTIRSWWYHSGFEPPNNKIFYRNRKDDDGNINQMIQMDGFSSLNMRHDNFIEPIISRTDPIVTDLSLVQKLDSPLKFYGARFKFRWPVTLPGFWYNDERSHLLDCPHTCFLSTDCLQARRKISHNIANPLNDDENCLNGQAILTAYSWLNSLSMYHGYTPFQELDYPFTCQVVTTDGQNWLFNVYQLNNHVFHRDLGGPKSNNICWTSGLLRLFEEYKDGEFKGINDDVVKLIIRFFAQKTSSEYTSQLNLRPLLKADTRTEEERCKQEKRLRDTFEARIDKRAPHDWRVPLWEHIFFRSKENRDRITHMKPRWKRPKPKISRFFQ</sequence>
<keyword evidence="3" id="KW-0496">Mitochondrion</keyword>
<dbReference type="InterPro" id="IPR039982">
    <property type="entry name" value="Ribosomal_mL65"/>
</dbReference>
<dbReference type="PANTHER" id="PTHR13014:SF3">
    <property type="entry name" value="LARGE RIBOSOMAL SUBUNIT PROTEIN ML65"/>
    <property type="match status" value="1"/>
</dbReference>
<dbReference type="PANTHER" id="PTHR13014">
    <property type="entry name" value="MITOCHONDRIAL 28S RIBOSOMAL PROTEIN S30/P52 PRO-APOTOTIC PROTEIN"/>
    <property type="match status" value="1"/>
</dbReference>
<reference evidence="5" key="1">
    <citation type="submission" date="2022-12" db="EMBL/GenBank/DDBJ databases">
        <title>Chromosome-Level Genome Assembly of Japanese Cedar (Cryptomeriajaponica D. Don).</title>
        <authorList>
            <person name="Fujino T."/>
            <person name="Yamaguchi K."/>
            <person name="Yokoyama T."/>
            <person name="Hamanaka T."/>
            <person name="Harazono Y."/>
            <person name="Kamada H."/>
            <person name="Kobayashi W."/>
            <person name="Ujino-Ihara T."/>
            <person name="Uchiyama K."/>
            <person name="Matsumoto A."/>
            <person name="Izuno A."/>
            <person name="Tsumura Y."/>
            <person name="Toyoda A."/>
            <person name="Shigenobu S."/>
            <person name="Moriguchi Y."/>
            <person name="Ueno S."/>
            <person name="Kasahara M."/>
        </authorList>
    </citation>
    <scope>NUCLEOTIDE SEQUENCE</scope>
</reference>
<evidence type="ECO:0008006" key="7">
    <source>
        <dbReference type="Google" id="ProtNLM"/>
    </source>
</evidence>
<keyword evidence="2" id="KW-0689">Ribosomal protein</keyword>
<dbReference type="Pfam" id="PF07147">
    <property type="entry name" value="PDCD9"/>
    <property type="match status" value="1"/>
</dbReference>
<evidence type="ECO:0000256" key="4">
    <source>
        <dbReference type="ARBA" id="ARBA00023274"/>
    </source>
</evidence>
<dbReference type="AlphaFoldDB" id="A0AAD3NTT1"/>
<comment type="caution">
    <text evidence="5">The sequence shown here is derived from an EMBL/GenBank/DDBJ whole genome shotgun (WGS) entry which is preliminary data.</text>
</comment>
<comment type="subcellular location">
    <subcellularLocation>
        <location evidence="1">Mitochondrion</location>
    </subcellularLocation>
</comment>
<evidence type="ECO:0000313" key="5">
    <source>
        <dbReference type="EMBL" id="GLJ59601.1"/>
    </source>
</evidence>
<dbReference type="InterPro" id="IPR010793">
    <property type="entry name" value="Ribosomal_mL37/mL65"/>
</dbReference>
<keyword evidence="4" id="KW-0687">Ribonucleoprotein</keyword>
<proteinExistence type="predicted"/>
<evidence type="ECO:0000256" key="3">
    <source>
        <dbReference type="ARBA" id="ARBA00023128"/>
    </source>
</evidence>
<name>A0AAD3NTT1_CRYJA</name>
<dbReference type="GO" id="GO:0006412">
    <property type="term" value="P:translation"/>
    <property type="evidence" value="ECO:0007669"/>
    <property type="project" value="InterPro"/>
</dbReference>